<reference evidence="5" key="1">
    <citation type="journal article" date="2011" name="Proc. Natl. Acad. Sci. U.S.A.">
        <title>Genomic insights into the physiology and ecology of the marine filamentous cyanobacterium Lyngbya majuscula.</title>
        <authorList>
            <person name="Jones A.C."/>
            <person name="Monroe E.A."/>
            <person name="Podell S."/>
            <person name="Hess W.R."/>
            <person name="Klages S."/>
            <person name="Esquenazi E."/>
            <person name="Niessen S."/>
            <person name="Hoover H."/>
            <person name="Rothmann M."/>
            <person name="Lasken R.S."/>
            <person name="Yates J.R.III."/>
            <person name="Reinhardt R."/>
            <person name="Kube M."/>
            <person name="Burkart M.D."/>
            <person name="Allen E.E."/>
            <person name="Dorrestein P.C."/>
            <person name="Gerwick W.H."/>
            <person name="Gerwick L."/>
        </authorList>
    </citation>
    <scope>NUCLEOTIDE SEQUENCE [LARGE SCALE GENOMIC DNA]</scope>
    <source>
        <strain evidence="5">3L</strain>
    </source>
</reference>
<dbReference type="AlphaFoldDB" id="F4XUA0"/>
<evidence type="ECO:0000313" key="5">
    <source>
        <dbReference type="Proteomes" id="UP000003959"/>
    </source>
</evidence>
<dbReference type="SUPFAM" id="SSF56436">
    <property type="entry name" value="C-type lectin-like"/>
    <property type="match status" value="1"/>
</dbReference>
<evidence type="ECO:0000259" key="1">
    <source>
        <dbReference type="Pfam" id="PF03781"/>
    </source>
</evidence>
<feature type="domain" description="Effector-associated" evidence="2">
    <location>
        <begin position="10"/>
        <end position="89"/>
    </location>
</feature>
<keyword evidence="5" id="KW-1185">Reference proteome</keyword>
<evidence type="ECO:0000259" key="3">
    <source>
        <dbReference type="Pfam" id="PF19963"/>
    </source>
</evidence>
<dbReference type="EMBL" id="GL890931">
    <property type="protein sequence ID" value="EGJ31725.1"/>
    <property type="molecule type" value="Genomic_DNA"/>
</dbReference>
<dbReference type="InterPro" id="IPR051043">
    <property type="entry name" value="Sulfatase_Mod_Factor_Kinase"/>
</dbReference>
<dbReference type="Proteomes" id="UP000003959">
    <property type="component" value="Unassembled WGS sequence"/>
</dbReference>
<proteinExistence type="predicted"/>
<dbReference type="eggNOG" id="COG1262">
    <property type="taxonomic scope" value="Bacteria"/>
</dbReference>
<dbReference type="InterPro" id="IPR005532">
    <property type="entry name" value="SUMF_dom"/>
</dbReference>
<gene>
    <name evidence="4" type="ORF">LYNGBM3L_32880</name>
</gene>
<dbReference type="GO" id="GO:0120147">
    <property type="term" value="F:formylglycine-generating oxidase activity"/>
    <property type="evidence" value="ECO:0007669"/>
    <property type="project" value="TreeGrafter"/>
</dbReference>
<dbReference type="RefSeq" id="WP_008186074.1">
    <property type="nucleotide sequence ID" value="NZ_GL890931.1"/>
</dbReference>
<dbReference type="InterPro" id="IPR045430">
    <property type="entry name" value="EAD1"/>
</dbReference>
<feature type="domain" description="vWA-MoxR associated protein middle region 1" evidence="3">
    <location>
        <begin position="99"/>
        <end position="194"/>
    </location>
</feature>
<dbReference type="PANTHER" id="PTHR23150:SF19">
    <property type="entry name" value="FORMYLGLYCINE-GENERATING ENZYME"/>
    <property type="match status" value="1"/>
</dbReference>
<dbReference type="Gene3D" id="3.90.1580.10">
    <property type="entry name" value="paralog of FGE (formylglycine-generating enzyme)"/>
    <property type="match status" value="1"/>
</dbReference>
<dbReference type="Pfam" id="PF19963">
    <property type="entry name" value="VMAP-M1"/>
    <property type="match status" value="1"/>
</dbReference>
<feature type="domain" description="Sulfatase-modifying factor enzyme-like" evidence="1">
    <location>
        <begin position="308"/>
        <end position="547"/>
    </location>
</feature>
<evidence type="ECO:0000259" key="2">
    <source>
        <dbReference type="Pfam" id="PF19955"/>
    </source>
</evidence>
<dbReference type="Pfam" id="PF03781">
    <property type="entry name" value="FGE-sulfatase"/>
    <property type="match status" value="1"/>
</dbReference>
<dbReference type="PANTHER" id="PTHR23150">
    <property type="entry name" value="SULFATASE MODIFYING FACTOR 1, 2"/>
    <property type="match status" value="1"/>
</dbReference>
<sequence>MNAGHTPGYLLKKINEALCSAFPDKTKLKMMVRYAFNINLNEVASGGNLQEIVYELIDNFENSNQLENLIDGARKQNPNNLQLKAIEEKFKITTSLVNILRPLQRNFIKQMQQAYIACCPDRKDKTPGSFYDIIEYLDDIHQPTDDEKLIVKFVDNLLVNGNITKSKAEQLEQWLEKNAKNVYNLLFYQQNINLQPDIIVKPNSSKESLKPANPKGSNQFYRADLLKGWLTKMPPISILVLLVYYLTNKQKVNPPVEPKDLKQSAEEEGLKQFPFKVVTVNPRGATIKRESKQASYFTEDLGNGVDLDMVYIPEGSFSMGSPETEKESNDRERPQHQVSVQPFFLGKYQVTQAQWRAVANLPKIKRDLKPYPSYFKGKNRPVEGVNWYDAVEFCDRLSEYTGTEYRLPSEAEWEYACRAGTTTPFHYGETITSKLTNYDAPDTYAEEAKGEYRGETTPVGHFPYPNGFGLYDMHGNVWEWCADPYHDNYEGAPRDGSIWAEYNNHYDYYILRGGSWFFGPGNCRSACRFRYVARAFIYGVVGFRVARGVGRT</sequence>
<dbReference type="InterPro" id="IPR016187">
    <property type="entry name" value="CTDL_fold"/>
</dbReference>
<dbReference type="InterPro" id="IPR045440">
    <property type="entry name" value="VMAP-M1"/>
</dbReference>
<organism evidence="4 5">
    <name type="scientific">Moorena producens 3L</name>
    <dbReference type="NCBI Taxonomy" id="489825"/>
    <lineage>
        <taxon>Bacteria</taxon>
        <taxon>Bacillati</taxon>
        <taxon>Cyanobacteriota</taxon>
        <taxon>Cyanophyceae</taxon>
        <taxon>Coleofasciculales</taxon>
        <taxon>Coleofasciculaceae</taxon>
        <taxon>Moorena</taxon>
    </lineage>
</organism>
<name>F4XUA0_9CYAN</name>
<dbReference type="HOGENOM" id="CLU_012431_2_4_3"/>
<protein>
    <submittedName>
        <fullName evidence="4">Uncharacterized protein</fullName>
    </submittedName>
</protein>
<accession>F4XUA0</accession>
<evidence type="ECO:0000313" key="4">
    <source>
        <dbReference type="EMBL" id="EGJ31725.1"/>
    </source>
</evidence>
<dbReference type="Pfam" id="PF19955">
    <property type="entry name" value="EAD1"/>
    <property type="match status" value="1"/>
</dbReference>
<dbReference type="InterPro" id="IPR042095">
    <property type="entry name" value="SUMF_sf"/>
</dbReference>